<keyword evidence="3" id="KW-0238">DNA-binding</keyword>
<dbReference type="Gene3D" id="4.10.240.10">
    <property type="entry name" value="Zn(2)-C6 fungal-type DNA-binding domain"/>
    <property type="match status" value="1"/>
</dbReference>
<dbReference type="CDD" id="cd00067">
    <property type="entry name" value="GAL4"/>
    <property type="match status" value="1"/>
</dbReference>
<dbReference type="GO" id="GO:0000981">
    <property type="term" value="F:DNA-binding transcription factor activity, RNA polymerase II-specific"/>
    <property type="evidence" value="ECO:0007669"/>
    <property type="project" value="InterPro"/>
</dbReference>
<dbReference type="GeneID" id="54406978"/>
<dbReference type="AlphaFoldDB" id="A0A6A6ANI7"/>
<evidence type="ECO:0000256" key="5">
    <source>
        <dbReference type="ARBA" id="ARBA00023242"/>
    </source>
</evidence>
<dbReference type="GO" id="GO:0008270">
    <property type="term" value="F:zinc ion binding"/>
    <property type="evidence" value="ECO:0007669"/>
    <property type="project" value="InterPro"/>
</dbReference>
<keyword evidence="2" id="KW-0805">Transcription regulation</keyword>
<evidence type="ECO:0000256" key="3">
    <source>
        <dbReference type="ARBA" id="ARBA00023125"/>
    </source>
</evidence>
<dbReference type="GO" id="GO:0003677">
    <property type="term" value="F:DNA binding"/>
    <property type="evidence" value="ECO:0007669"/>
    <property type="project" value="UniProtKB-KW"/>
</dbReference>
<dbReference type="SUPFAM" id="SSF57701">
    <property type="entry name" value="Zn2/Cys6 DNA-binding domain"/>
    <property type="match status" value="1"/>
</dbReference>
<dbReference type="InterPro" id="IPR050675">
    <property type="entry name" value="OAF3"/>
</dbReference>
<accession>A0A6A6ANI7</accession>
<dbReference type="RefSeq" id="XP_033526844.1">
    <property type="nucleotide sequence ID" value="XM_033666546.1"/>
</dbReference>
<keyword evidence="4" id="KW-0804">Transcription</keyword>
<proteinExistence type="predicted"/>
<organism evidence="8 9">
    <name type="scientific">Dothidotthia symphoricarpi CBS 119687</name>
    <dbReference type="NCBI Taxonomy" id="1392245"/>
    <lineage>
        <taxon>Eukaryota</taxon>
        <taxon>Fungi</taxon>
        <taxon>Dikarya</taxon>
        <taxon>Ascomycota</taxon>
        <taxon>Pezizomycotina</taxon>
        <taxon>Dothideomycetes</taxon>
        <taxon>Pleosporomycetidae</taxon>
        <taxon>Pleosporales</taxon>
        <taxon>Dothidotthiaceae</taxon>
        <taxon>Dothidotthia</taxon>
    </lineage>
</organism>
<keyword evidence="9" id="KW-1185">Reference proteome</keyword>
<dbReference type="Pfam" id="PF00172">
    <property type="entry name" value="Zn_clus"/>
    <property type="match status" value="1"/>
</dbReference>
<dbReference type="EMBL" id="ML977501">
    <property type="protein sequence ID" value="KAF2132457.1"/>
    <property type="molecule type" value="Genomic_DNA"/>
</dbReference>
<dbReference type="PANTHER" id="PTHR31069">
    <property type="entry name" value="OLEATE-ACTIVATED TRANSCRIPTION FACTOR 1-RELATED"/>
    <property type="match status" value="1"/>
</dbReference>
<evidence type="ECO:0000313" key="8">
    <source>
        <dbReference type="EMBL" id="KAF2132457.1"/>
    </source>
</evidence>
<dbReference type="Proteomes" id="UP000799771">
    <property type="component" value="Unassembled WGS sequence"/>
</dbReference>
<evidence type="ECO:0000256" key="2">
    <source>
        <dbReference type="ARBA" id="ARBA00023015"/>
    </source>
</evidence>
<feature type="region of interest" description="Disordered" evidence="6">
    <location>
        <begin position="135"/>
        <end position="167"/>
    </location>
</feature>
<evidence type="ECO:0000256" key="6">
    <source>
        <dbReference type="SAM" id="MobiDB-lite"/>
    </source>
</evidence>
<feature type="domain" description="Zn(2)-C6 fungal-type" evidence="7">
    <location>
        <begin position="17"/>
        <end position="47"/>
    </location>
</feature>
<gene>
    <name evidence="8" type="ORF">P153DRAFT_355063</name>
</gene>
<feature type="compositionally biased region" description="Low complexity" evidence="6">
    <location>
        <begin position="149"/>
        <end position="161"/>
    </location>
</feature>
<dbReference type="InterPro" id="IPR036864">
    <property type="entry name" value="Zn2-C6_fun-type_DNA-bd_sf"/>
</dbReference>
<reference evidence="8" key="1">
    <citation type="journal article" date="2020" name="Stud. Mycol.">
        <title>101 Dothideomycetes genomes: a test case for predicting lifestyles and emergence of pathogens.</title>
        <authorList>
            <person name="Haridas S."/>
            <person name="Albert R."/>
            <person name="Binder M."/>
            <person name="Bloem J."/>
            <person name="Labutti K."/>
            <person name="Salamov A."/>
            <person name="Andreopoulos B."/>
            <person name="Baker S."/>
            <person name="Barry K."/>
            <person name="Bills G."/>
            <person name="Bluhm B."/>
            <person name="Cannon C."/>
            <person name="Castanera R."/>
            <person name="Culley D."/>
            <person name="Daum C."/>
            <person name="Ezra D."/>
            <person name="Gonzalez J."/>
            <person name="Henrissat B."/>
            <person name="Kuo A."/>
            <person name="Liang C."/>
            <person name="Lipzen A."/>
            <person name="Lutzoni F."/>
            <person name="Magnuson J."/>
            <person name="Mondo S."/>
            <person name="Nolan M."/>
            <person name="Ohm R."/>
            <person name="Pangilinan J."/>
            <person name="Park H.-J."/>
            <person name="Ramirez L."/>
            <person name="Alfaro M."/>
            <person name="Sun H."/>
            <person name="Tritt A."/>
            <person name="Yoshinaga Y."/>
            <person name="Zwiers L.-H."/>
            <person name="Turgeon B."/>
            <person name="Goodwin S."/>
            <person name="Spatafora J."/>
            <person name="Crous P."/>
            <person name="Grigoriev I."/>
        </authorList>
    </citation>
    <scope>NUCLEOTIDE SEQUENCE</scope>
    <source>
        <strain evidence="8">CBS 119687</strain>
    </source>
</reference>
<dbReference type="InterPro" id="IPR001138">
    <property type="entry name" value="Zn2Cys6_DnaBD"/>
</dbReference>
<evidence type="ECO:0000313" key="9">
    <source>
        <dbReference type="Proteomes" id="UP000799771"/>
    </source>
</evidence>
<dbReference type="PROSITE" id="PS50048">
    <property type="entry name" value="ZN2_CY6_FUNGAL_2"/>
    <property type="match status" value="1"/>
</dbReference>
<dbReference type="PANTHER" id="PTHR31069:SF31">
    <property type="entry name" value="MONODICTYPHENONE CLUSTER TRANSCRIPTION FACTOR-RELATED"/>
    <property type="match status" value="1"/>
</dbReference>
<protein>
    <recommendedName>
        <fullName evidence="7">Zn(2)-C6 fungal-type domain-containing protein</fullName>
    </recommendedName>
</protein>
<keyword evidence="1" id="KW-0479">Metal-binding</keyword>
<evidence type="ECO:0000256" key="1">
    <source>
        <dbReference type="ARBA" id="ARBA00022723"/>
    </source>
</evidence>
<sequence>MSSSCIPTASQARLRNSCDACNTAKVKCSKEQPRCRRCERRGLFCVYSVSLRSCKRTAPNSTMATANRVVRRNSGNSQLNTTDSAHVPMDATYDFSSDVHMNLNLPALDDYFSASVLVDLPHSLGDDSILLTPQPQQQQHLHQQKHQQQHQFQHAHQGQNQVPSLSTSPTPSICACQQSILAKLSELSLASAGSSHVMPFDRALSANRSIVALCTSTLECSPCARGNDVMLLLTLAALLAHVLGVFDSLRDIDTRDHRGRRYTIACTTESG</sequence>
<dbReference type="SMART" id="SM00066">
    <property type="entry name" value="GAL4"/>
    <property type="match status" value="1"/>
</dbReference>
<evidence type="ECO:0000256" key="4">
    <source>
        <dbReference type="ARBA" id="ARBA00023163"/>
    </source>
</evidence>
<dbReference type="PRINTS" id="PR00755">
    <property type="entry name" value="AFLATOXINBRP"/>
</dbReference>
<dbReference type="OrthoDB" id="2328572at2759"/>
<keyword evidence="5" id="KW-0539">Nucleus</keyword>
<evidence type="ECO:0000259" key="7">
    <source>
        <dbReference type="PROSITE" id="PS50048"/>
    </source>
</evidence>
<name>A0A6A6ANI7_9PLEO</name>